<comment type="subcellular location">
    <subcellularLocation>
        <location evidence="1">Nucleus</location>
    </subcellularLocation>
</comment>
<evidence type="ECO:0000256" key="4">
    <source>
        <dbReference type="ARBA" id="ARBA00023163"/>
    </source>
</evidence>
<dbReference type="PROSITE" id="PS50863">
    <property type="entry name" value="B3"/>
    <property type="match status" value="1"/>
</dbReference>
<feature type="domain" description="TF-B3" evidence="7">
    <location>
        <begin position="83"/>
        <end position="176"/>
    </location>
</feature>
<evidence type="ECO:0000256" key="2">
    <source>
        <dbReference type="ARBA" id="ARBA00023015"/>
    </source>
</evidence>
<evidence type="ECO:0000256" key="5">
    <source>
        <dbReference type="ARBA" id="ARBA00023242"/>
    </source>
</evidence>
<name>A0AAF1B9K8_DAUCS</name>
<evidence type="ECO:0000259" key="7">
    <source>
        <dbReference type="PROSITE" id="PS50863"/>
    </source>
</evidence>
<dbReference type="InterPro" id="IPR044837">
    <property type="entry name" value="REM16-like"/>
</dbReference>
<keyword evidence="9" id="KW-1185">Reference proteome</keyword>
<dbReference type="AlphaFoldDB" id="A0AAF1B9K8"/>
<dbReference type="SMART" id="SM01019">
    <property type="entry name" value="B3"/>
    <property type="match status" value="1"/>
</dbReference>
<dbReference type="GO" id="GO:0005634">
    <property type="term" value="C:nucleus"/>
    <property type="evidence" value="ECO:0007669"/>
    <property type="project" value="UniProtKB-SubCell"/>
</dbReference>
<organism evidence="8 9">
    <name type="scientific">Daucus carota subsp. sativus</name>
    <name type="common">Carrot</name>
    <dbReference type="NCBI Taxonomy" id="79200"/>
    <lineage>
        <taxon>Eukaryota</taxon>
        <taxon>Viridiplantae</taxon>
        <taxon>Streptophyta</taxon>
        <taxon>Embryophyta</taxon>
        <taxon>Tracheophyta</taxon>
        <taxon>Spermatophyta</taxon>
        <taxon>Magnoliopsida</taxon>
        <taxon>eudicotyledons</taxon>
        <taxon>Gunneridae</taxon>
        <taxon>Pentapetalae</taxon>
        <taxon>asterids</taxon>
        <taxon>campanulids</taxon>
        <taxon>Apiales</taxon>
        <taxon>Apiaceae</taxon>
        <taxon>Apioideae</taxon>
        <taxon>Scandiceae</taxon>
        <taxon>Daucinae</taxon>
        <taxon>Daucus</taxon>
        <taxon>Daucus sect. Daucus</taxon>
    </lineage>
</organism>
<evidence type="ECO:0000313" key="9">
    <source>
        <dbReference type="Proteomes" id="UP000077755"/>
    </source>
</evidence>
<evidence type="ECO:0000256" key="3">
    <source>
        <dbReference type="ARBA" id="ARBA00023125"/>
    </source>
</evidence>
<dbReference type="InterPro" id="IPR015300">
    <property type="entry name" value="DNA-bd_pseudobarrel_sf"/>
</dbReference>
<protein>
    <recommendedName>
        <fullName evidence="7">TF-B3 domain-containing protein</fullName>
    </recommendedName>
</protein>
<dbReference type="InterPro" id="IPR003340">
    <property type="entry name" value="B3_DNA-bd"/>
</dbReference>
<sequence length="236" mass="27356">MVWKILFKKHYHKPLPKQVRPKVNERRMENKNGKRSSNLTGKLGSSGRKTLIDSLYQDEDSKKSVIDRAKKVLQSIPVQYPKFSKPMFQSNISNSFWLILLVDFCNLYMPTEDAKAVLVDEAGQERDTTYLAKYHGLSARWKRFAREHELVRGDILVFHMITHYIFKTNTSLFTSSCSVANLFQPALRPWCFARYVNIITSLLLEQLNCPASEHKTTLLFSLSIIMMHSCINLSCF</sequence>
<evidence type="ECO:0000256" key="6">
    <source>
        <dbReference type="SAM" id="MobiDB-lite"/>
    </source>
</evidence>
<dbReference type="Gene3D" id="2.40.330.10">
    <property type="entry name" value="DNA-binding pseudobarrel domain"/>
    <property type="match status" value="1"/>
</dbReference>
<evidence type="ECO:0000256" key="1">
    <source>
        <dbReference type="ARBA" id="ARBA00004123"/>
    </source>
</evidence>
<proteinExistence type="predicted"/>
<keyword evidence="4" id="KW-0804">Transcription</keyword>
<gene>
    <name evidence="8" type="ORF">DCAR_0830811</name>
</gene>
<dbReference type="Pfam" id="PF02362">
    <property type="entry name" value="B3"/>
    <property type="match status" value="1"/>
</dbReference>
<reference evidence="8" key="2">
    <citation type="submission" date="2022-03" db="EMBL/GenBank/DDBJ databases">
        <title>Draft title - Genomic analysis of global carrot germplasm unveils the trajectory of domestication and the origin of high carotenoid orange carrot.</title>
        <authorList>
            <person name="Iorizzo M."/>
            <person name="Ellison S."/>
            <person name="Senalik D."/>
            <person name="Macko-Podgorni A."/>
            <person name="Grzebelus D."/>
            <person name="Bostan H."/>
            <person name="Rolling W."/>
            <person name="Curaba J."/>
            <person name="Simon P."/>
        </authorList>
    </citation>
    <scope>NUCLEOTIDE SEQUENCE</scope>
    <source>
        <tissue evidence="8">Leaf</tissue>
    </source>
</reference>
<keyword evidence="3" id="KW-0238">DNA-binding</keyword>
<keyword evidence="5" id="KW-0539">Nucleus</keyword>
<evidence type="ECO:0000313" key="8">
    <source>
        <dbReference type="EMBL" id="WOH11330.1"/>
    </source>
</evidence>
<dbReference type="SUPFAM" id="SSF101936">
    <property type="entry name" value="DNA-binding pseudobarrel domain"/>
    <property type="match status" value="1"/>
</dbReference>
<feature type="compositionally biased region" description="Basic and acidic residues" evidence="6">
    <location>
        <begin position="22"/>
        <end position="32"/>
    </location>
</feature>
<dbReference type="GO" id="GO:0003677">
    <property type="term" value="F:DNA binding"/>
    <property type="evidence" value="ECO:0007669"/>
    <property type="project" value="UniProtKB-KW"/>
</dbReference>
<dbReference type="Proteomes" id="UP000077755">
    <property type="component" value="Chromosome 8"/>
</dbReference>
<accession>A0AAF1B9K8</accession>
<keyword evidence="2" id="KW-0805">Transcription regulation</keyword>
<dbReference type="PANTHER" id="PTHR31391:SF4">
    <property type="entry name" value="B3 DOMAIN-CONTAINING PROTEIN OS03G0184500"/>
    <property type="match status" value="1"/>
</dbReference>
<feature type="region of interest" description="Disordered" evidence="6">
    <location>
        <begin position="17"/>
        <end position="45"/>
    </location>
</feature>
<dbReference type="CDD" id="cd10017">
    <property type="entry name" value="B3_DNA"/>
    <property type="match status" value="1"/>
</dbReference>
<dbReference type="EMBL" id="CP093350">
    <property type="protein sequence ID" value="WOH11330.1"/>
    <property type="molecule type" value="Genomic_DNA"/>
</dbReference>
<reference evidence="8" key="1">
    <citation type="journal article" date="2016" name="Nat. Genet.">
        <title>A high-quality carrot genome assembly provides new insights into carotenoid accumulation and asterid genome evolution.</title>
        <authorList>
            <person name="Iorizzo M."/>
            <person name="Ellison S."/>
            <person name="Senalik D."/>
            <person name="Zeng P."/>
            <person name="Satapoomin P."/>
            <person name="Huang J."/>
            <person name="Bowman M."/>
            <person name="Iovene M."/>
            <person name="Sanseverino W."/>
            <person name="Cavagnaro P."/>
            <person name="Yildiz M."/>
            <person name="Macko-Podgorni A."/>
            <person name="Moranska E."/>
            <person name="Grzebelus E."/>
            <person name="Grzebelus D."/>
            <person name="Ashrafi H."/>
            <person name="Zheng Z."/>
            <person name="Cheng S."/>
            <person name="Spooner D."/>
            <person name="Van Deynze A."/>
            <person name="Simon P."/>
        </authorList>
    </citation>
    <scope>NUCLEOTIDE SEQUENCE</scope>
    <source>
        <tissue evidence="8">Leaf</tissue>
    </source>
</reference>
<dbReference type="PANTHER" id="PTHR31391">
    <property type="entry name" value="B3 DOMAIN-CONTAINING PROTEIN OS11G0197600-RELATED"/>
    <property type="match status" value="1"/>
</dbReference>